<dbReference type="AlphaFoldDB" id="A0A507DW71"/>
<dbReference type="EMBL" id="QEAQ01000110">
    <property type="protein sequence ID" value="TPX55437.1"/>
    <property type="molecule type" value="Genomic_DNA"/>
</dbReference>
<dbReference type="PANTHER" id="PTHR23404">
    <property type="entry name" value="MOLYBDOPTERIN SYNTHASE RELATED"/>
    <property type="match status" value="1"/>
</dbReference>
<evidence type="ECO:0000313" key="2">
    <source>
        <dbReference type="Proteomes" id="UP000318582"/>
    </source>
</evidence>
<comment type="caution">
    <text evidence="1">The sequence shown here is derived from an EMBL/GenBank/DDBJ whole genome shotgun (WGS) entry which is preliminary data.</text>
</comment>
<reference evidence="1 2" key="1">
    <citation type="journal article" date="2019" name="Sci. Rep.">
        <title>Comparative genomics of chytrid fungi reveal insights into the obligate biotrophic and pathogenic lifestyle of Synchytrium endobioticum.</title>
        <authorList>
            <person name="van de Vossenberg B.T.L.H."/>
            <person name="Warris S."/>
            <person name="Nguyen H.D.T."/>
            <person name="van Gent-Pelzer M.P.E."/>
            <person name="Joly D.L."/>
            <person name="van de Geest H.C."/>
            <person name="Bonants P.J.M."/>
            <person name="Smith D.S."/>
            <person name="Levesque C.A."/>
            <person name="van der Lee T.A.J."/>
        </authorList>
    </citation>
    <scope>NUCLEOTIDE SEQUENCE [LARGE SCALE GENOMIC DNA]</scope>
    <source>
        <strain evidence="1 2">CBS 809.83</strain>
    </source>
</reference>
<organism evidence="1 2">
    <name type="scientific">Powellomyces hirtus</name>
    <dbReference type="NCBI Taxonomy" id="109895"/>
    <lineage>
        <taxon>Eukaryota</taxon>
        <taxon>Fungi</taxon>
        <taxon>Fungi incertae sedis</taxon>
        <taxon>Chytridiomycota</taxon>
        <taxon>Chytridiomycota incertae sedis</taxon>
        <taxon>Chytridiomycetes</taxon>
        <taxon>Spizellomycetales</taxon>
        <taxon>Powellomycetaceae</taxon>
        <taxon>Powellomyces</taxon>
    </lineage>
</organism>
<gene>
    <name evidence="1" type="ORF">PhCBS80983_g05317</name>
</gene>
<evidence type="ECO:0000313" key="1">
    <source>
        <dbReference type="EMBL" id="TPX55437.1"/>
    </source>
</evidence>
<sequence length="161" mass="17848">MAFRQENERDFVEVIAEPPSLTKLVEFVRSEEAGAIATFSGTTRNSFVVNGVSKRVVHLSYEAYVPMAISQLHVILTEARARWPALIRLAVSHRTGTVPVAQESVIIAASSPQRKDALAATGWILDELKSRVPIWKMEYYDDGSMWKENGECAWAAGKTAP</sequence>
<keyword evidence="2" id="KW-1185">Reference proteome</keyword>
<dbReference type="STRING" id="109895.A0A507DW71"/>
<dbReference type="CDD" id="cd00756">
    <property type="entry name" value="MoaE"/>
    <property type="match status" value="1"/>
</dbReference>
<dbReference type="Pfam" id="PF02391">
    <property type="entry name" value="MoaE"/>
    <property type="match status" value="1"/>
</dbReference>
<dbReference type="InterPro" id="IPR036563">
    <property type="entry name" value="MoaE_sf"/>
</dbReference>
<dbReference type="GO" id="GO:0006777">
    <property type="term" value="P:Mo-molybdopterin cofactor biosynthetic process"/>
    <property type="evidence" value="ECO:0007669"/>
    <property type="project" value="InterPro"/>
</dbReference>
<accession>A0A507DW71</accession>
<protein>
    <submittedName>
        <fullName evidence="1">Molybdopterin synthase</fullName>
    </submittedName>
</protein>
<dbReference type="Gene3D" id="3.90.1170.40">
    <property type="entry name" value="Molybdopterin biosynthesis MoaE subunit"/>
    <property type="match status" value="1"/>
</dbReference>
<dbReference type="InterPro" id="IPR003448">
    <property type="entry name" value="Mopterin_biosynth_MoaE"/>
</dbReference>
<name>A0A507DW71_9FUNG</name>
<dbReference type="SUPFAM" id="SSF54690">
    <property type="entry name" value="Molybdopterin synthase subunit MoaE"/>
    <property type="match status" value="1"/>
</dbReference>
<dbReference type="Proteomes" id="UP000318582">
    <property type="component" value="Unassembled WGS sequence"/>
</dbReference>
<proteinExistence type="predicted"/>